<accession>A0A428SE42</accession>
<name>A0A428SE42_9HYPO</name>
<reference evidence="1 2" key="1">
    <citation type="submission" date="2017-06" db="EMBL/GenBank/DDBJ databases">
        <title>Comparative genomic analysis of Ambrosia Fusariam Clade fungi.</title>
        <authorList>
            <person name="Stajich J.E."/>
            <person name="Carrillo J."/>
            <person name="Kijimoto T."/>
            <person name="Eskalen A."/>
            <person name="O'Donnell K."/>
            <person name="Kasson M."/>
        </authorList>
    </citation>
    <scope>NUCLEOTIDE SEQUENCE [LARGE SCALE GENOMIC DNA]</scope>
    <source>
        <strain evidence="1 2">NRRL62606</strain>
    </source>
</reference>
<comment type="caution">
    <text evidence="1">The sequence shown here is derived from an EMBL/GenBank/DDBJ whole genome shotgun (WGS) entry which is preliminary data.</text>
</comment>
<evidence type="ECO:0000313" key="2">
    <source>
        <dbReference type="Proteomes" id="UP000287972"/>
    </source>
</evidence>
<evidence type="ECO:0000313" key="1">
    <source>
        <dbReference type="EMBL" id="RSL88040.1"/>
    </source>
</evidence>
<protein>
    <submittedName>
        <fullName evidence="1">Uncharacterized protein</fullName>
    </submittedName>
</protein>
<dbReference type="AlphaFoldDB" id="A0A428SE42"/>
<proteinExistence type="predicted"/>
<sequence>MCYDLWADNPTACFSWLFQNPRASFPPLQHVETTTKYPRARQIHLVKMDCLNNAQTNSQFGSYPSFEFTEHGANVQEHHLVHGQKGQPWKAHLTPDKKAGSVMEIKGKGTALYAEQGGRGGF</sequence>
<dbReference type="EMBL" id="NKCL01000026">
    <property type="protein sequence ID" value="RSL88040.1"/>
    <property type="molecule type" value="Genomic_DNA"/>
</dbReference>
<gene>
    <name evidence="1" type="ORF">CEP51_001901</name>
</gene>
<keyword evidence="2" id="KW-1185">Reference proteome</keyword>
<organism evidence="1 2">
    <name type="scientific">Fusarium floridanum</name>
    <dbReference type="NCBI Taxonomy" id="1325733"/>
    <lineage>
        <taxon>Eukaryota</taxon>
        <taxon>Fungi</taxon>
        <taxon>Dikarya</taxon>
        <taxon>Ascomycota</taxon>
        <taxon>Pezizomycotina</taxon>
        <taxon>Sordariomycetes</taxon>
        <taxon>Hypocreomycetidae</taxon>
        <taxon>Hypocreales</taxon>
        <taxon>Nectriaceae</taxon>
        <taxon>Fusarium</taxon>
        <taxon>Fusarium solani species complex</taxon>
    </lineage>
</organism>
<dbReference type="Proteomes" id="UP000287972">
    <property type="component" value="Unassembled WGS sequence"/>
</dbReference>